<organism evidence="2 3">
    <name type="scientific">Dyella nitratireducens</name>
    <dbReference type="NCBI Taxonomy" id="1849580"/>
    <lineage>
        <taxon>Bacteria</taxon>
        <taxon>Pseudomonadati</taxon>
        <taxon>Pseudomonadota</taxon>
        <taxon>Gammaproteobacteria</taxon>
        <taxon>Lysobacterales</taxon>
        <taxon>Rhodanobacteraceae</taxon>
        <taxon>Dyella</taxon>
    </lineage>
</organism>
<protein>
    <submittedName>
        <fullName evidence="2">GumN protein</fullName>
    </submittedName>
</protein>
<sequence length="347" mass="37844">MINAGTLTMRVSLAVGCLAFVVAAQASPQSTPASSGSAASHANTTVLPAVTVTGEQPGPGLWKVSKGDHVMWVLGTLTPLPRGMEWHSTEVEDTLAHSQEVLEAPKAEVKADVGFFGKLLLMPSVYSARKNPGGATLQQILPPQMYARWETVKPEYFGNDRSVESWRPILVALKLYRKALDKAGLTQRNDINQLVFNLADKHGVKRVPVTYKLVVEHPRAALDAIKQTNLHDISCFNQTLDTVQNDMGSLTQRANAWSTGDIQALRGFTVNDRYQSCLIAVINAEFAEQLGLHDLPKRMEQAWLQAAEAALANNTQTFAVLPMEQVLASDGYLAQLQARGYTVEAPE</sequence>
<reference evidence="3" key="1">
    <citation type="journal article" date="2019" name="Int. J. Syst. Evol. Microbiol.">
        <title>The Global Catalogue of Microorganisms (GCM) 10K type strain sequencing project: providing services to taxonomists for standard genome sequencing and annotation.</title>
        <authorList>
            <consortium name="The Broad Institute Genomics Platform"/>
            <consortium name="The Broad Institute Genome Sequencing Center for Infectious Disease"/>
            <person name="Wu L."/>
            <person name="Ma J."/>
        </authorList>
    </citation>
    <scope>NUCLEOTIDE SEQUENCE [LARGE SCALE GENOMIC DNA]</scope>
    <source>
        <strain evidence="3">CGMCC 1.15439</strain>
    </source>
</reference>
<dbReference type="EMBL" id="BMJA01000001">
    <property type="protein sequence ID" value="GGA26899.1"/>
    <property type="molecule type" value="Genomic_DNA"/>
</dbReference>
<name>A0ABQ1FRU9_9GAMM</name>
<keyword evidence="3" id="KW-1185">Reference proteome</keyword>
<comment type="caution">
    <text evidence="2">The sequence shown here is derived from an EMBL/GenBank/DDBJ whole genome shotgun (WGS) entry which is preliminary data.</text>
</comment>
<accession>A0ABQ1FRU9</accession>
<feature type="chain" id="PRO_5046219589" evidence="1">
    <location>
        <begin position="27"/>
        <end position="347"/>
    </location>
</feature>
<evidence type="ECO:0000256" key="1">
    <source>
        <dbReference type="SAM" id="SignalP"/>
    </source>
</evidence>
<keyword evidence="1" id="KW-0732">Signal</keyword>
<proteinExistence type="predicted"/>
<dbReference type="Proteomes" id="UP000620046">
    <property type="component" value="Unassembled WGS sequence"/>
</dbReference>
<gene>
    <name evidence="2" type="primary">gumN</name>
    <name evidence="2" type="ORF">GCM10010981_14450</name>
</gene>
<evidence type="ECO:0000313" key="3">
    <source>
        <dbReference type="Proteomes" id="UP000620046"/>
    </source>
</evidence>
<feature type="signal peptide" evidence="1">
    <location>
        <begin position="1"/>
        <end position="26"/>
    </location>
</feature>
<dbReference type="CDD" id="cd14788">
    <property type="entry name" value="GumN"/>
    <property type="match status" value="1"/>
</dbReference>
<dbReference type="InterPro" id="IPR002816">
    <property type="entry name" value="TraB/PrgY/GumN_fam"/>
</dbReference>
<evidence type="ECO:0000313" key="2">
    <source>
        <dbReference type="EMBL" id="GGA26899.1"/>
    </source>
</evidence>
<dbReference type="Pfam" id="PF01963">
    <property type="entry name" value="TraB_PrgY_gumN"/>
    <property type="match status" value="1"/>
</dbReference>